<feature type="domain" description="ABC transporter" evidence="3">
    <location>
        <begin position="8"/>
        <end position="223"/>
    </location>
</feature>
<dbReference type="InterPro" id="IPR027417">
    <property type="entry name" value="P-loop_NTPase"/>
</dbReference>
<dbReference type="Pfam" id="PF00005">
    <property type="entry name" value="ABC_tran"/>
    <property type="match status" value="1"/>
</dbReference>
<dbReference type="RefSeq" id="WP_130103989.1">
    <property type="nucleotide sequence ID" value="NZ_SDWW01000058.1"/>
</dbReference>
<evidence type="ECO:0000256" key="1">
    <source>
        <dbReference type="ARBA" id="ARBA00022741"/>
    </source>
</evidence>
<dbReference type="GO" id="GO:0005886">
    <property type="term" value="C:plasma membrane"/>
    <property type="evidence" value="ECO:0007669"/>
    <property type="project" value="TreeGrafter"/>
</dbReference>
<dbReference type="PROSITE" id="PS50893">
    <property type="entry name" value="ABC_TRANSPORTER_2"/>
    <property type="match status" value="1"/>
</dbReference>
<organism evidence="4 5">
    <name type="scientific">Pengzhenrongella frigida</name>
    <dbReference type="NCBI Taxonomy" id="1259133"/>
    <lineage>
        <taxon>Bacteria</taxon>
        <taxon>Bacillati</taxon>
        <taxon>Actinomycetota</taxon>
        <taxon>Actinomycetes</taxon>
        <taxon>Micrococcales</taxon>
        <taxon>Pengzhenrongella</taxon>
    </lineage>
</organism>
<evidence type="ECO:0000313" key="4">
    <source>
        <dbReference type="EMBL" id="RYV49677.1"/>
    </source>
</evidence>
<evidence type="ECO:0000256" key="2">
    <source>
        <dbReference type="ARBA" id="ARBA00022840"/>
    </source>
</evidence>
<gene>
    <name evidence="4" type="ORF">EUA98_17525</name>
</gene>
<proteinExistence type="predicted"/>
<dbReference type="AlphaFoldDB" id="A0A4Q5MZM0"/>
<dbReference type="SUPFAM" id="SSF52540">
    <property type="entry name" value="P-loop containing nucleoside triphosphate hydrolases"/>
    <property type="match status" value="1"/>
</dbReference>
<evidence type="ECO:0000259" key="3">
    <source>
        <dbReference type="PROSITE" id="PS50893"/>
    </source>
</evidence>
<dbReference type="GO" id="GO:0022857">
    <property type="term" value="F:transmembrane transporter activity"/>
    <property type="evidence" value="ECO:0007669"/>
    <property type="project" value="TreeGrafter"/>
</dbReference>
<keyword evidence="1" id="KW-0547">Nucleotide-binding</keyword>
<dbReference type="GO" id="GO:0005524">
    <property type="term" value="F:ATP binding"/>
    <property type="evidence" value="ECO:0007669"/>
    <property type="project" value="UniProtKB-KW"/>
</dbReference>
<reference evidence="4 5" key="1">
    <citation type="submission" date="2019-01" db="EMBL/GenBank/DDBJ databases">
        <title>Novel species of Cellulomonas.</title>
        <authorList>
            <person name="Liu Q."/>
            <person name="Xin Y.-H."/>
        </authorList>
    </citation>
    <scope>NUCLEOTIDE SEQUENCE [LARGE SCALE GENOMIC DNA]</scope>
    <source>
        <strain evidence="4 5">HLT2-17</strain>
    </source>
</reference>
<dbReference type="Gene3D" id="3.40.50.300">
    <property type="entry name" value="P-loop containing nucleotide triphosphate hydrolases"/>
    <property type="match status" value="1"/>
</dbReference>
<dbReference type="InterPro" id="IPR015854">
    <property type="entry name" value="ABC_transpr_LolD-like"/>
</dbReference>
<dbReference type="SMART" id="SM00382">
    <property type="entry name" value="AAA"/>
    <property type="match status" value="1"/>
</dbReference>
<name>A0A4Q5MZM0_9MICO</name>
<dbReference type="Proteomes" id="UP000293764">
    <property type="component" value="Unassembled WGS sequence"/>
</dbReference>
<keyword evidence="5" id="KW-1185">Reference proteome</keyword>
<comment type="caution">
    <text evidence="4">The sequence shown here is derived from an EMBL/GenBank/DDBJ whole genome shotgun (WGS) entry which is preliminary data.</text>
</comment>
<dbReference type="InterPro" id="IPR003593">
    <property type="entry name" value="AAA+_ATPase"/>
</dbReference>
<dbReference type="OrthoDB" id="9802264at2"/>
<keyword evidence="2 4" id="KW-0067">ATP-binding</keyword>
<sequence>MTSTEPLLRVAGVTHRLGPTGAPPVLHDIDLAVDAAELVALAGRSGSGKSTLCHLIAGLGRPTSGAVRVLGRPADEVASWATVALLPQRLALVEELSVRENVILPAGLHASTGPARSERRELCDLLLDTLNLTHLGARLASQTSLGEQQRTALARALVLQPRLAVLDEPTGHQDDENVDRVLAAILLARAGGTAIVVASHDERVLEAANRVVPLRDGRLVPAG</sequence>
<dbReference type="InterPro" id="IPR003439">
    <property type="entry name" value="ABC_transporter-like_ATP-bd"/>
</dbReference>
<dbReference type="GO" id="GO:0016887">
    <property type="term" value="F:ATP hydrolysis activity"/>
    <property type="evidence" value="ECO:0007669"/>
    <property type="project" value="InterPro"/>
</dbReference>
<dbReference type="EMBL" id="SDWW01000058">
    <property type="protein sequence ID" value="RYV49677.1"/>
    <property type="molecule type" value="Genomic_DNA"/>
</dbReference>
<dbReference type="PANTHER" id="PTHR24220">
    <property type="entry name" value="IMPORT ATP-BINDING PROTEIN"/>
    <property type="match status" value="1"/>
</dbReference>
<evidence type="ECO:0000313" key="5">
    <source>
        <dbReference type="Proteomes" id="UP000293764"/>
    </source>
</evidence>
<protein>
    <submittedName>
        <fullName evidence="4">ATP-binding cassette domain-containing protein</fullName>
    </submittedName>
</protein>
<accession>A0A4Q5MZM0</accession>